<dbReference type="EMBL" id="BQXS01000053">
    <property type="protein sequence ID" value="GKT27776.1"/>
    <property type="molecule type" value="Genomic_DNA"/>
</dbReference>
<dbReference type="Gene3D" id="1.20.5.110">
    <property type="match status" value="1"/>
</dbReference>
<accession>A0ABQ5K5C2</accession>
<dbReference type="Proteomes" id="UP001057375">
    <property type="component" value="Unassembled WGS sequence"/>
</dbReference>
<keyword evidence="5" id="KW-1185">Reference proteome</keyword>
<feature type="non-terminal residue" evidence="4">
    <location>
        <position position="1"/>
    </location>
</feature>
<organism evidence="4 5">
    <name type="scientific">Aduncisulcus paluster</name>
    <dbReference type="NCBI Taxonomy" id="2918883"/>
    <lineage>
        <taxon>Eukaryota</taxon>
        <taxon>Metamonada</taxon>
        <taxon>Carpediemonas-like organisms</taxon>
        <taxon>Aduncisulcus</taxon>
    </lineage>
</organism>
<name>A0ABQ5K5C2_9EUKA</name>
<evidence type="ECO:0000256" key="2">
    <source>
        <dbReference type="SAM" id="Phobius"/>
    </source>
</evidence>
<keyword evidence="2" id="KW-0472">Membrane</keyword>
<feature type="region of interest" description="Disordered" evidence="1">
    <location>
        <begin position="1"/>
        <end position="34"/>
    </location>
</feature>
<proteinExistence type="predicted"/>
<dbReference type="InterPro" id="IPR000727">
    <property type="entry name" value="T_SNARE_dom"/>
</dbReference>
<sequence>ITTTSMPAPSSSTSIRSSSSGQSGSTTAKEEKKQHALMDSISMLITDLKAKAISVGEAMQSEGDIFKGMEDAIDDNKTNVSLQSEKLKVAGRAVRSVGFSKCFIFFFVFIVVLLVNFVIHVTSKVTF</sequence>
<dbReference type="PROSITE" id="PS50192">
    <property type="entry name" value="T_SNARE"/>
    <property type="match status" value="1"/>
</dbReference>
<protein>
    <recommendedName>
        <fullName evidence="3">t-SNARE coiled-coil homology domain-containing protein</fullName>
    </recommendedName>
</protein>
<evidence type="ECO:0000313" key="5">
    <source>
        <dbReference type="Proteomes" id="UP001057375"/>
    </source>
</evidence>
<gene>
    <name evidence="4" type="ORF">ADUPG1_000173</name>
</gene>
<feature type="domain" description="T-SNARE coiled-coil homology" evidence="3">
    <location>
        <begin position="28"/>
        <end position="90"/>
    </location>
</feature>
<keyword evidence="2" id="KW-1133">Transmembrane helix</keyword>
<evidence type="ECO:0000256" key="1">
    <source>
        <dbReference type="SAM" id="MobiDB-lite"/>
    </source>
</evidence>
<feature type="transmembrane region" description="Helical" evidence="2">
    <location>
        <begin position="102"/>
        <end position="121"/>
    </location>
</feature>
<evidence type="ECO:0000259" key="3">
    <source>
        <dbReference type="PROSITE" id="PS50192"/>
    </source>
</evidence>
<reference evidence="4" key="1">
    <citation type="submission" date="2022-03" db="EMBL/GenBank/DDBJ databases">
        <title>Draft genome sequence of Aduncisulcus paluster, a free-living microaerophilic Fornicata.</title>
        <authorList>
            <person name="Yuyama I."/>
            <person name="Kume K."/>
            <person name="Tamura T."/>
            <person name="Inagaki Y."/>
            <person name="Hashimoto T."/>
        </authorList>
    </citation>
    <scope>NUCLEOTIDE SEQUENCE</scope>
    <source>
        <strain evidence="4">NY0171</strain>
    </source>
</reference>
<evidence type="ECO:0000313" key="4">
    <source>
        <dbReference type="EMBL" id="GKT27776.1"/>
    </source>
</evidence>
<comment type="caution">
    <text evidence="4">The sequence shown here is derived from an EMBL/GenBank/DDBJ whole genome shotgun (WGS) entry which is preliminary data.</text>
</comment>
<feature type="compositionally biased region" description="Low complexity" evidence="1">
    <location>
        <begin position="1"/>
        <end position="27"/>
    </location>
</feature>
<keyword evidence="2" id="KW-0812">Transmembrane</keyword>